<dbReference type="Pfam" id="PF00959">
    <property type="entry name" value="Phage_lysozyme"/>
    <property type="match status" value="1"/>
</dbReference>
<comment type="catalytic activity">
    <reaction evidence="1 6">
        <text>Hydrolysis of (1-&gt;4)-beta-linkages between N-acetylmuramic acid and N-acetyl-D-glucosamine residues in a peptidoglycan and between N-acetyl-D-glucosamine residues in chitodextrins.</text>
        <dbReference type="EC" id="3.2.1.17"/>
    </reaction>
</comment>
<protein>
    <recommendedName>
        <fullName evidence="6">Lysozyme</fullName>
        <ecNumber evidence="6">3.2.1.17</ecNumber>
    </recommendedName>
</protein>
<dbReference type="SUPFAM" id="SSF53955">
    <property type="entry name" value="Lysozyme-like"/>
    <property type="match status" value="1"/>
</dbReference>
<keyword evidence="5 6" id="KW-0326">Glycosidase</keyword>
<dbReference type="Gene3D" id="1.10.530.40">
    <property type="match status" value="1"/>
</dbReference>
<proteinExistence type="inferred from homology"/>
<keyword evidence="7" id="KW-1133">Transmembrane helix</keyword>
<evidence type="ECO:0000313" key="8">
    <source>
        <dbReference type="EMBL" id="TCP06138.1"/>
    </source>
</evidence>
<dbReference type="InterPro" id="IPR034690">
    <property type="entry name" value="Endolysin_T4_type"/>
</dbReference>
<dbReference type="InterPro" id="IPR002196">
    <property type="entry name" value="Glyco_hydro_24"/>
</dbReference>
<gene>
    <name evidence="8" type="ORF">EV676_1078</name>
</gene>
<name>A0AA46DCW7_9BURK</name>
<sequence>MSVVPSVLRSRLLGVMLVIAAGGAGIGTYVATRDAPSPAVLLAMEIGAYYESGGRHIGTPYVDKLGKGQPWTVCNGVTGPEVVPGKYYTPEDCERLELPKYRAAEASARRLFTYWDDYNVWVRASLIDMIYNLGETAVAGSTLLRKANGGDLIGACVEMPRFVYGTVGGRKVVLQGLVRRRATTAELCAEWGRSGHFSVAEVQP</sequence>
<dbReference type="Proteomes" id="UP000294772">
    <property type="component" value="Unassembled WGS sequence"/>
</dbReference>
<evidence type="ECO:0000313" key="9">
    <source>
        <dbReference type="Proteomes" id="UP000294772"/>
    </source>
</evidence>
<dbReference type="InterPro" id="IPR051018">
    <property type="entry name" value="Bacteriophage_GH24"/>
</dbReference>
<dbReference type="GO" id="GO:0031640">
    <property type="term" value="P:killing of cells of another organism"/>
    <property type="evidence" value="ECO:0007669"/>
    <property type="project" value="UniProtKB-KW"/>
</dbReference>
<evidence type="ECO:0000256" key="2">
    <source>
        <dbReference type="ARBA" id="ARBA00022529"/>
    </source>
</evidence>
<keyword evidence="3 6" id="KW-0081">Bacteriolytic enzyme</keyword>
<evidence type="ECO:0000256" key="6">
    <source>
        <dbReference type="RuleBase" id="RU003788"/>
    </source>
</evidence>
<accession>A0AA46DCW7</accession>
<evidence type="ECO:0000256" key="3">
    <source>
        <dbReference type="ARBA" id="ARBA00022638"/>
    </source>
</evidence>
<keyword evidence="2 6" id="KW-0929">Antimicrobial</keyword>
<organism evidence="8 9">
    <name type="scientific">Caldimonas thermodepolymerans</name>
    <dbReference type="NCBI Taxonomy" id="215580"/>
    <lineage>
        <taxon>Bacteria</taxon>
        <taxon>Pseudomonadati</taxon>
        <taxon>Pseudomonadota</taxon>
        <taxon>Betaproteobacteria</taxon>
        <taxon>Burkholderiales</taxon>
        <taxon>Sphaerotilaceae</taxon>
        <taxon>Caldimonas</taxon>
    </lineage>
</organism>
<evidence type="ECO:0000256" key="4">
    <source>
        <dbReference type="ARBA" id="ARBA00022801"/>
    </source>
</evidence>
<evidence type="ECO:0000256" key="1">
    <source>
        <dbReference type="ARBA" id="ARBA00000632"/>
    </source>
</evidence>
<dbReference type="EC" id="3.2.1.17" evidence="6"/>
<dbReference type="GO" id="GO:0016998">
    <property type="term" value="P:cell wall macromolecule catabolic process"/>
    <property type="evidence" value="ECO:0007669"/>
    <property type="project" value="InterPro"/>
</dbReference>
<comment type="similarity">
    <text evidence="6">Belongs to the glycosyl hydrolase 24 family.</text>
</comment>
<comment type="caution">
    <text evidence="8">The sequence shown here is derived from an EMBL/GenBank/DDBJ whole genome shotgun (WGS) entry which is preliminary data.</text>
</comment>
<dbReference type="GO" id="GO:0003796">
    <property type="term" value="F:lysozyme activity"/>
    <property type="evidence" value="ECO:0007669"/>
    <property type="project" value="UniProtKB-EC"/>
</dbReference>
<keyword evidence="7" id="KW-0812">Transmembrane</keyword>
<feature type="transmembrane region" description="Helical" evidence="7">
    <location>
        <begin position="12"/>
        <end position="31"/>
    </location>
</feature>
<dbReference type="GO" id="GO:0042742">
    <property type="term" value="P:defense response to bacterium"/>
    <property type="evidence" value="ECO:0007669"/>
    <property type="project" value="UniProtKB-KW"/>
</dbReference>
<dbReference type="GO" id="GO:0009253">
    <property type="term" value="P:peptidoglycan catabolic process"/>
    <property type="evidence" value="ECO:0007669"/>
    <property type="project" value="InterPro"/>
</dbReference>
<dbReference type="PANTHER" id="PTHR38107">
    <property type="match status" value="1"/>
</dbReference>
<dbReference type="PANTHER" id="PTHR38107:SF3">
    <property type="entry name" value="LYSOZYME RRRD-RELATED"/>
    <property type="match status" value="1"/>
</dbReference>
<evidence type="ECO:0000256" key="7">
    <source>
        <dbReference type="SAM" id="Phobius"/>
    </source>
</evidence>
<keyword evidence="4 6" id="KW-0378">Hydrolase</keyword>
<dbReference type="AlphaFoldDB" id="A0AA46DCW7"/>
<dbReference type="InterPro" id="IPR023346">
    <property type="entry name" value="Lysozyme-like_dom_sf"/>
</dbReference>
<evidence type="ECO:0000256" key="5">
    <source>
        <dbReference type="ARBA" id="ARBA00023295"/>
    </source>
</evidence>
<reference evidence="8 9" key="1">
    <citation type="submission" date="2019-03" db="EMBL/GenBank/DDBJ databases">
        <title>Genomic Encyclopedia of Type Strains, Phase IV (KMG-IV): sequencing the most valuable type-strain genomes for metagenomic binning, comparative biology and taxonomic classification.</title>
        <authorList>
            <person name="Goeker M."/>
        </authorList>
    </citation>
    <scope>NUCLEOTIDE SEQUENCE [LARGE SCALE GENOMIC DNA]</scope>
    <source>
        <strain evidence="8 9">DSM 15264</strain>
    </source>
</reference>
<dbReference type="InterPro" id="IPR023347">
    <property type="entry name" value="Lysozyme_dom_sf"/>
</dbReference>
<dbReference type="EMBL" id="SLXF01000007">
    <property type="protein sequence ID" value="TCP06138.1"/>
    <property type="molecule type" value="Genomic_DNA"/>
</dbReference>
<dbReference type="HAMAP" id="MF_04110">
    <property type="entry name" value="ENDOLYSIN_T4"/>
    <property type="match status" value="1"/>
</dbReference>
<keyword evidence="7" id="KW-0472">Membrane</keyword>